<dbReference type="Gene3D" id="3.30.450.40">
    <property type="match status" value="1"/>
</dbReference>
<dbReference type="AlphaFoldDB" id="A0A1M4ZCM3"/>
<reference evidence="2 3" key="1">
    <citation type="submission" date="2016-11" db="EMBL/GenBank/DDBJ databases">
        <authorList>
            <person name="Jaros S."/>
            <person name="Januszkiewicz K."/>
            <person name="Wedrychowicz H."/>
        </authorList>
    </citation>
    <scope>NUCLEOTIDE SEQUENCE [LARGE SCALE GENOMIC DNA]</scope>
    <source>
        <strain evidence="2 3">DSM 26897</strain>
    </source>
</reference>
<sequence length="388" mass="43740">MYSYPLPVNEKERLEELYSLDILDTPEEEEYNSLVELAAFVTGCPTSVISIIDKERQWFKAKKGIQVKQTPRAEAVCAHTIVHGELMVIEDLTSDNRFSNQPFVKGVEGIRFYAGAPIYSPSGHALGTVCAVDKKPRQLTESQCKALNAIALQASKLLELKRRARQVFFQTKQALQLEKHTLQYQIRQQQEENELIGNELHENLAQSVTAALHILKLSGTLPLSKEDVISRVERILDNVLGNLRQLSNAISPTDSLNVGSEEKLKLLLEEFSDNSGSIVTFKCNGDLDKLNPEKLSHLFRIIMDHLHSYEQVEGIIQKIYIQINIGLNLDLQITADGDQNYLTGKRMIVYNSIKHRCEMLLGTAFLERVGLKTSTLKVQIPLTQISNN</sequence>
<evidence type="ECO:0000313" key="2">
    <source>
        <dbReference type="EMBL" id="SHF15794.1"/>
    </source>
</evidence>
<evidence type="ECO:0000259" key="1">
    <source>
        <dbReference type="SMART" id="SM00065"/>
    </source>
</evidence>
<dbReference type="SUPFAM" id="SSF55781">
    <property type="entry name" value="GAF domain-like"/>
    <property type="match status" value="1"/>
</dbReference>
<organism evidence="2 3">
    <name type="scientific">Cnuella takakiae</name>
    <dbReference type="NCBI Taxonomy" id="1302690"/>
    <lineage>
        <taxon>Bacteria</taxon>
        <taxon>Pseudomonadati</taxon>
        <taxon>Bacteroidota</taxon>
        <taxon>Chitinophagia</taxon>
        <taxon>Chitinophagales</taxon>
        <taxon>Chitinophagaceae</taxon>
        <taxon>Cnuella</taxon>
    </lineage>
</organism>
<protein>
    <submittedName>
        <fullName evidence="2">GAF domain-containing protein</fullName>
    </submittedName>
</protein>
<dbReference type="InterPro" id="IPR003018">
    <property type="entry name" value="GAF"/>
</dbReference>
<feature type="domain" description="GAF" evidence="1">
    <location>
        <begin position="26"/>
        <end position="168"/>
    </location>
</feature>
<gene>
    <name evidence="2" type="ORF">SAMN05444008_105174</name>
</gene>
<dbReference type="EMBL" id="FQUO01000005">
    <property type="protein sequence ID" value="SHF15794.1"/>
    <property type="molecule type" value="Genomic_DNA"/>
</dbReference>
<dbReference type="Proteomes" id="UP000184368">
    <property type="component" value="Unassembled WGS sequence"/>
</dbReference>
<dbReference type="RefSeq" id="WP_073041913.1">
    <property type="nucleotide sequence ID" value="NZ_FQUO01000005.1"/>
</dbReference>
<name>A0A1M4ZCM3_9BACT</name>
<keyword evidence="3" id="KW-1185">Reference proteome</keyword>
<dbReference type="SMART" id="SM00065">
    <property type="entry name" value="GAF"/>
    <property type="match status" value="1"/>
</dbReference>
<dbReference type="Pfam" id="PF01590">
    <property type="entry name" value="GAF"/>
    <property type="match status" value="1"/>
</dbReference>
<dbReference type="InterPro" id="IPR029016">
    <property type="entry name" value="GAF-like_dom_sf"/>
</dbReference>
<dbReference type="OrthoDB" id="9811889at2"/>
<accession>A0A1M4ZCM3</accession>
<proteinExistence type="predicted"/>
<dbReference type="STRING" id="1302690.BUE76_21960"/>
<dbReference type="PANTHER" id="PTHR43102:SF2">
    <property type="entry name" value="GAF DOMAIN-CONTAINING PROTEIN"/>
    <property type="match status" value="1"/>
</dbReference>
<evidence type="ECO:0000313" key="3">
    <source>
        <dbReference type="Proteomes" id="UP000184368"/>
    </source>
</evidence>
<dbReference type="PANTHER" id="PTHR43102">
    <property type="entry name" value="SLR1143 PROTEIN"/>
    <property type="match status" value="1"/>
</dbReference>